<accession>A0ABQ7BLS1</accession>
<protein>
    <submittedName>
        <fullName evidence="1">Uncharacterized protein</fullName>
    </submittedName>
</protein>
<sequence length="104" mass="11595">MPAPMHAQNISMSFTSFSSGSAPANLNSSSKGYQFVSTAPVVHQNKHEMEAVQLMSRTQKRITEDPINECNNDGWMTYSQPDSATATSSEWKNLQSYYCRLTIP</sequence>
<comment type="caution">
    <text evidence="1">The sequence shown here is derived from an EMBL/GenBank/DDBJ whole genome shotgun (WGS) entry which is preliminary data.</text>
</comment>
<name>A0ABQ7BLS1_BRACR</name>
<dbReference type="Proteomes" id="UP000266723">
    <property type="component" value="Unassembled WGS sequence"/>
</dbReference>
<evidence type="ECO:0000313" key="2">
    <source>
        <dbReference type="Proteomes" id="UP000266723"/>
    </source>
</evidence>
<reference evidence="1 2" key="1">
    <citation type="journal article" date="2020" name="BMC Genomics">
        <title>Intraspecific diversification of the crop wild relative Brassica cretica Lam. using demographic model selection.</title>
        <authorList>
            <person name="Kioukis A."/>
            <person name="Michalopoulou V.A."/>
            <person name="Briers L."/>
            <person name="Pirintsos S."/>
            <person name="Studholme D.J."/>
            <person name="Pavlidis P."/>
            <person name="Sarris P.F."/>
        </authorList>
    </citation>
    <scope>NUCLEOTIDE SEQUENCE [LARGE SCALE GENOMIC DNA]</scope>
    <source>
        <strain evidence="2">cv. PFS-1207/04</strain>
    </source>
</reference>
<evidence type="ECO:0000313" key="1">
    <source>
        <dbReference type="EMBL" id="KAF3533228.1"/>
    </source>
</evidence>
<organism evidence="1 2">
    <name type="scientific">Brassica cretica</name>
    <name type="common">Mustard</name>
    <dbReference type="NCBI Taxonomy" id="69181"/>
    <lineage>
        <taxon>Eukaryota</taxon>
        <taxon>Viridiplantae</taxon>
        <taxon>Streptophyta</taxon>
        <taxon>Embryophyta</taxon>
        <taxon>Tracheophyta</taxon>
        <taxon>Spermatophyta</taxon>
        <taxon>Magnoliopsida</taxon>
        <taxon>eudicotyledons</taxon>
        <taxon>Gunneridae</taxon>
        <taxon>Pentapetalae</taxon>
        <taxon>rosids</taxon>
        <taxon>malvids</taxon>
        <taxon>Brassicales</taxon>
        <taxon>Brassicaceae</taxon>
        <taxon>Brassiceae</taxon>
        <taxon>Brassica</taxon>
    </lineage>
</organism>
<proteinExistence type="predicted"/>
<dbReference type="EMBL" id="QGKV02001507">
    <property type="protein sequence ID" value="KAF3533228.1"/>
    <property type="molecule type" value="Genomic_DNA"/>
</dbReference>
<gene>
    <name evidence="1" type="ORF">DY000_02038255</name>
</gene>
<keyword evidence="2" id="KW-1185">Reference proteome</keyword>